<dbReference type="Proteomes" id="UP000004980">
    <property type="component" value="Unassembled WGS sequence"/>
</dbReference>
<keyword evidence="2" id="KW-1185">Reference proteome</keyword>
<evidence type="ECO:0000313" key="1">
    <source>
        <dbReference type="EMBL" id="EIM93341.1"/>
    </source>
</evidence>
<name>A0ABP2P6Q1_9BURK</name>
<protein>
    <submittedName>
        <fullName evidence="1">Uncharacterized protein</fullName>
    </submittedName>
</protein>
<reference evidence="1 2" key="1">
    <citation type="journal article" date="2012" name="J. Bacteriol.">
        <title>Draft Genome Sequence of the Soil Bacterium Burkholderia terrae Strain BS001, Which Interacts with Fungal Surface Structures.</title>
        <authorList>
            <person name="Nazir R."/>
            <person name="Hansen M.A."/>
            <person name="Sorensen S."/>
            <person name="van Elsas J.D."/>
        </authorList>
    </citation>
    <scope>NUCLEOTIDE SEQUENCE [LARGE SCALE GENOMIC DNA]</scope>
    <source>
        <strain evidence="1 2">BS001</strain>
    </source>
</reference>
<organism evidence="1 2">
    <name type="scientific">Paraburkholderia hospita</name>
    <dbReference type="NCBI Taxonomy" id="169430"/>
    <lineage>
        <taxon>Bacteria</taxon>
        <taxon>Pseudomonadati</taxon>
        <taxon>Pseudomonadota</taxon>
        <taxon>Betaproteobacteria</taxon>
        <taxon>Burkholderiales</taxon>
        <taxon>Burkholderiaceae</taxon>
        <taxon>Paraburkholderia</taxon>
    </lineage>
</organism>
<evidence type="ECO:0000313" key="2">
    <source>
        <dbReference type="Proteomes" id="UP000004980"/>
    </source>
</evidence>
<proteinExistence type="predicted"/>
<gene>
    <name evidence="1" type="ORF">WQE_49965</name>
</gene>
<dbReference type="EMBL" id="AKAU01000316">
    <property type="protein sequence ID" value="EIM93341.1"/>
    <property type="molecule type" value="Genomic_DNA"/>
</dbReference>
<accession>A0ABP2P6Q1</accession>
<comment type="caution">
    <text evidence="1">The sequence shown here is derived from an EMBL/GenBank/DDBJ whole genome shotgun (WGS) entry which is preliminary data.</text>
</comment>
<sequence length="31" mass="3629">MIGRAIRKSTDEYVEGYKKETGKSIQRKEVK</sequence>